<organism evidence="1 2">
    <name type="scientific">Fuerstiella marisgermanici</name>
    <dbReference type="NCBI Taxonomy" id="1891926"/>
    <lineage>
        <taxon>Bacteria</taxon>
        <taxon>Pseudomonadati</taxon>
        <taxon>Planctomycetota</taxon>
        <taxon>Planctomycetia</taxon>
        <taxon>Planctomycetales</taxon>
        <taxon>Planctomycetaceae</taxon>
        <taxon>Fuerstiella</taxon>
    </lineage>
</organism>
<dbReference type="EMBL" id="CP017641">
    <property type="protein sequence ID" value="APZ91261.1"/>
    <property type="molecule type" value="Genomic_DNA"/>
</dbReference>
<dbReference type="STRING" id="1891926.Fuma_00847"/>
<protein>
    <submittedName>
        <fullName evidence="1">Uncharacterized protein</fullName>
    </submittedName>
</protein>
<evidence type="ECO:0000313" key="1">
    <source>
        <dbReference type="EMBL" id="APZ91261.1"/>
    </source>
</evidence>
<sequence length="64" mass="7454">MSITIDLTEELRKQLAEKAAELNLSSEELAAVAVRELLSHRDERFDRLLDRVLDENKELYQRLG</sequence>
<proteinExistence type="predicted"/>
<accession>A0A1P8WB41</accession>
<dbReference type="AlphaFoldDB" id="A0A1P8WB41"/>
<keyword evidence="2" id="KW-1185">Reference proteome</keyword>
<dbReference type="OrthoDB" id="292346at2"/>
<dbReference type="KEGG" id="fmr:Fuma_00847"/>
<dbReference type="RefSeq" id="WP_077023048.1">
    <property type="nucleotide sequence ID" value="NZ_CP017641.1"/>
</dbReference>
<gene>
    <name evidence="1" type="ORF">Fuma_00847</name>
</gene>
<dbReference type="Proteomes" id="UP000187735">
    <property type="component" value="Chromosome"/>
</dbReference>
<reference evidence="1 2" key="1">
    <citation type="journal article" date="2016" name="Front. Microbiol.">
        <title>Fuerstia marisgermanicae gen. nov., sp. nov., an Unusual Member of the Phylum Planctomycetes from the German Wadden Sea.</title>
        <authorList>
            <person name="Kohn T."/>
            <person name="Heuer A."/>
            <person name="Jogler M."/>
            <person name="Vollmers J."/>
            <person name="Boedeker C."/>
            <person name="Bunk B."/>
            <person name="Rast P."/>
            <person name="Borchert D."/>
            <person name="Glockner I."/>
            <person name="Freese H.M."/>
            <person name="Klenk H.P."/>
            <person name="Overmann J."/>
            <person name="Kaster A.K."/>
            <person name="Rohde M."/>
            <person name="Wiegand S."/>
            <person name="Jogler C."/>
        </authorList>
    </citation>
    <scope>NUCLEOTIDE SEQUENCE [LARGE SCALE GENOMIC DNA]</scope>
    <source>
        <strain evidence="1 2">NH11</strain>
    </source>
</reference>
<evidence type="ECO:0000313" key="2">
    <source>
        <dbReference type="Proteomes" id="UP000187735"/>
    </source>
</evidence>
<name>A0A1P8WB41_9PLAN</name>